<evidence type="ECO:0000313" key="2">
    <source>
        <dbReference type="Proteomes" id="UP000664859"/>
    </source>
</evidence>
<evidence type="ECO:0000313" key="1">
    <source>
        <dbReference type="EMBL" id="KAG5190510.1"/>
    </source>
</evidence>
<proteinExistence type="predicted"/>
<protein>
    <submittedName>
        <fullName evidence="1">Uncharacterized protein</fullName>
    </submittedName>
</protein>
<dbReference type="AlphaFoldDB" id="A0A836CL30"/>
<name>A0A836CL30_9STRA</name>
<dbReference type="Proteomes" id="UP000664859">
    <property type="component" value="Unassembled WGS sequence"/>
</dbReference>
<dbReference type="EMBL" id="JAFCMP010000034">
    <property type="protein sequence ID" value="KAG5190510.1"/>
    <property type="molecule type" value="Genomic_DNA"/>
</dbReference>
<sequence>MPVLASAAPLQQVLVPRRTGQRARRQRQRAAPAARVRAAQRLQAVRQEGGGVAAADGAPARRALHVAEQLRRPRAPLVREEVEELAAAEHQRRLQFGHLAPRGGRLPPPPPHPSVTHLGAGVALAARELEGALPVHADGREVNAARLQKLEWWKRGGVVRFSAASSWPPRSTKIQPLLRVSTGAPVAATTNRFVASSMVIRIEYFGSKRASLCDTTLARAAYPTY</sequence>
<accession>A0A836CL30</accession>
<reference evidence="1" key="1">
    <citation type="submission" date="2021-02" db="EMBL/GenBank/DDBJ databases">
        <title>First Annotated Genome of the Yellow-green Alga Tribonema minus.</title>
        <authorList>
            <person name="Mahan K.M."/>
        </authorList>
    </citation>
    <scope>NUCLEOTIDE SEQUENCE</scope>
    <source>
        <strain evidence="1">UTEX B ZZ1240</strain>
    </source>
</reference>
<gene>
    <name evidence="1" type="ORF">JKP88DRAFT_266950</name>
</gene>
<comment type="caution">
    <text evidence="1">The sequence shown here is derived from an EMBL/GenBank/DDBJ whole genome shotgun (WGS) entry which is preliminary data.</text>
</comment>
<organism evidence="1 2">
    <name type="scientific">Tribonema minus</name>
    <dbReference type="NCBI Taxonomy" id="303371"/>
    <lineage>
        <taxon>Eukaryota</taxon>
        <taxon>Sar</taxon>
        <taxon>Stramenopiles</taxon>
        <taxon>Ochrophyta</taxon>
        <taxon>PX clade</taxon>
        <taxon>Xanthophyceae</taxon>
        <taxon>Tribonematales</taxon>
        <taxon>Tribonemataceae</taxon>
        <taxon>Tribonema</taxon>
    </lineage>
</organism>
<keyword evidence="2" id="KW-1185">Reference proteome</keyword>